<gene>
    <name evidence="1" type="ORF">PAHAL_9G320800</name>
</gene>
<reference evidence="1" key="1">
    <citation type="submission" date="2018-04" db="EMBL/GenBank/DDBJ databases">
        <title>WGS assembly of Panicum hallii.</title>
        <authorList>
            <person name="Lovell J."/>
            <person name="Jenkins J."/>
            <person name="Lowry D."/>
            <person name="Mamidi S."/>
            <person name="Sreedasyam A."/>
            <person name="Weng X."/>
            <person name="Barry K."/>
            <person name="Bonette J."/>
            <person name="Campitelli B."/>
            <person name="Daum C."/>
            <person name="Gordon S."/>
            <person name="Gould B."/>
            <person name="Lipzen A."/>
            <person name="Macqueen A."/>
            <person name="Palacio-Mejia J."/>
            <person name="Plott C."/>
            <person name="Shakirov E."/>
            <person name="Shu S."/>
            <person name="Yoshinaga Y."/>
            <person name="Zane M."/>
            <person name="Rokhsar D."/>
            <person name="Grimwood J."/>
            <person name="Schmutz J."/>
            <person name="Juenger T."/>
        </authorList>
    </citation>
    <scope>NUCLEOTIDE SEQUENCE [LARGE SCALE GENOMIC DNA]</scope>
    <source>
        <strain evidence="1">FIL2</strain>
    </source>
</reference>
<sequence length="102" mass="11601">MVTLPFDLFDFDDSDTQTEMDKSDNERRGYIIAVPRGPALRIFHRADGTFGCLVCPGLAHRWTRPNEVRDHIVGKVTSSSLRAKNKKMCSHHSILAQNEGWM</sequence>
<name>A0A2T8I359_9POAL</name>
<evidence type="ECO:0000313" key="1">
    <source>
        <dbReference type="EMBL" id="PVH32121.1"/>
    </source>
</evidence>
<protein>
    <submittedName>
        <fullName evidence="1">Uncharacterized protein</fullName>
    </submittedName>
</protein>
<dbReference type="Proteomes" id="UP000243499">
    <property type="component" value="Chromosome 9"/>
</dbReference>
<organism evidence="1">
    <name type="scientific">Panicum hallii</name>
    <dbReference type="NCBI Taxonomy" id="206008"/>
    <lineage>
        <taxon>Eukaryota</taxon>
        <taxon>Viridiplantae</taxon>
        <taxon>Streptophyta</taxon>
        <taxon>Embryophyta</taxon>
        <taxon>Tracheophyta</taxon>
        <taxon>Spermatophyta</taxon>
        <taxon>Magnoliopsida</taxon>
        <taxon>Liliopsida</taxon>
        <taxon>Poales</taxon>
        <taxon>Poaceae</taxon>
        <taxon>PACMAD clade</taxon>
        <taxon>Panicoideae</taxon>
        <taxon>Panicodae</taxon>
        <taxon>Paniceae</taxon>
        <taxon>Panicinae</taxon>
        <taxon>Panicum</taxon>
        <taxon>Panicum sect. Panicum</taxon>
    </lineage>
</organism>
<dbReference type="Gramene" id="PVH32121">
    <property type="protein sequence ID" value="PVH32121"/>
    <property type="gene ID" value="PAHAL_9G320800"/>
</dbReference>
<proteinExistence type="predicted"/>
<dbReference type="EMBL" id="CM008054">
    <property type="protein sequence ID" value="PVH32121.1"/>
    <property type="molecule type" value="Genomic_DNA"/>
</dbReference>
<dbReference type="AlphaFoldDB" id="A0A2T8I359"/>
<accession>A0A2T8I359</accession>